<feature type="compositionally biased region" description="Pro residues" evidence="1">
    <location>
        <begin position="126"/>
        <end position="136"/>
    </location>
</feature>
<comment type="caution">
    <text evidence="2">The sequence shown here is derived from an EMBL/GenBank/DDBJ whole genome shotgun (WGS) entry which is preliminary data.</text>
</comment>
<evidence type="ECO:0000256" key="1">
    <source>
        <dbReference type="SAM" id="MobiDB-lite"/>
    </source>
</evidence>
<accession>A0ABR9PIL4</accession>
<sequence>MSCIRFVVPVKTVNIANRREHPLARHRRSKGQREATDLLWPGWTGPALLVVRLTRVSPKQLDSGDNLPIALKSVRDEVATQLRLDDGSPLVRWVYAQAEGEPAVVVEMAWGEDPLAAAVRAQDAIAPPPPPLPEPSSSPTGRPAKKRGRPPKPTKAPGNGRKALEALATSASYFRKPQG</sequence>
<keyword evidence="3" id="KW-1185">Reference proteome</keyword>
<reference evidence="2 3" key="1">
    <citation type="submission" date="2020-02" db="EMBL/GenBank/DDBJ databases">
        <authorList>
            <person name="Babadi Z.K."/>
            <person name="Risdian C."/>
            <person name="Ebrahimipour G.H."/>
            <person name="Wink J."/>
        </authorList>
    </citation>
    <scope>NUCLEOTIDE SEQUENCE [LARGE SCALE GENOMIC DNA]</scope>
    <source>
        <strain evidence="2 3">ZKHCc1 1396</strain>
    </source>
</reference>
<protein>
    <submittedName>
        <fullName evidence="2">Uncharacterized protein</fullName>
    </submittedName>
</protein>
<feature type="compositionally biased region" description="Basic residues" evidence="1">
    <location>
        <begin position="143"/>
        <end position="152"/>
    </location>
</feature>
<dbReference type="RefSeq" id="WP_193347100.1">
    <property type="nucleotide sequence ID" value="NZ_CBCSIP010000402.1"/>
</dbReference>
<name>A0ABR9PIL4_9BACT</name>
<proteinExistence type="predicted"/>
<dbReference type="Proteomes" id="UP001516472">
    <property type="component" value="Unassembled WGS sequence"/>
</dbReference>
<gene>
    <name evidence="2" type="ORF">G4177_06060</name>
</gene>
<dbReference type="EMBL" id="JAAIYO010000001">
    <property type="protein sequence ID" value="MBE4747742.1"/>
    <property type="molecule type" value="Genomic_DNA"/>
</dbReference>
<evidence type="ECO:0000313" key="2">
    <source>
        <dbReference type="EMBL" id="MBE4747742.1"/>
    </source>
</evidence>
<feature type="region of interest" description="Disordered" evidence="1">
    <location>
        <begin position="123"/>
        <end position="162"/>
    </location>
</feature>
<evidence type="ECO:0000313" key="3">
    <source>
        <dbReference type="Proteomes" id="UP001516472"/>
    </source>
</evidence>
<organism evidence="2 3">
    <name type="scientific">Corallococcus soli</name>
    <dbReference type="NCBI Taxonomy" id="2710757"/>
    <lineage>
        <taxon>Bacteria</taxon>
        <taxon>Pseudomonadati</taxon>
        <taxon>Myxococcota</taxon>
        <taxon>Myxococcia</taxon>
        <taxon>Myxococcales</taxon>
        <taxon>Cystobacterineae</taxon>
        <taxon>Myxococcaceae</taxon>
        <taxon>Corallococcus</taxon>
    </lineage>
</organism>